<evidence type="ECO:0000313" key="2">
    <source>
        <dbReference type="Proteomes" id="UP000735302"/>
    </source>
</evidence>
<accession>A0AAV4BQ38</accession>
<dbReference type="EMBL" id="BLXT01005154">
    <property type="protein sequence ID" value="GFO20429.1"/>
    <property type="molecule type" value="Genomic_DNA"/>
</dbReference>
<keyword evidence="2" id="KW-1185">Reference proteome</keyword>
<dbReference type="AlphaFoldDB" id="A0AAV4BQ38"/>
<comment type="caution">
    <text evidence="1">The sequence shown here is derived from an EMBL/GenBank/DDBJ whole genome shotgun (WGS) entry which is preliminary data.</text>
</comment>
<gene>
    <name evidence="1" type="ORF">PoB_004693400</name>
</gene>
<protein>
    <submittedName>
        <fullName evidence="1">Uncharacterized protein</fullName>
    </submittedName>
</protein>
<dbReference type="Proteomes" id="UP000735302">
    <property type="component" value="Unassembled WGS sequence"/>
</dbReference>
<sequence length="105" mass="11927">MTNSALTEDEMGIHKRSKAAVKAGRKYHGGGVDRDCALNPEPWVWIPNPMNAFQLSPKIAQRSDKCRRVGQIDMRTQQAHRGYNVTMTSRCVVKKIPEDTQMKKE</sequence>
<organism evidence="1 2">
    <name type="scientific">Plakobranchus ocellatus</name>
    <dbReference type="NCBI Taxonomy" id="259542"/>
    <lineage>
        <taxon>Eukaryota</taxon>
        <taxon>Metazoa</taxon>
        <taxon>Spiralia</taxon>
        <taxon>Lophotrochozoa</taxon>
        <taxon>Mollusca</taxon>
        <taxon>Gastropoda</taxon>
        <taxon>Heterobranchia</taxon>
        <taxon>Euthyneura</taxon>
        <taxon>Panpulmonata</taxon>
        <taxon>Sacoglossa</taxon>
        <taxon>Placobranchoidea</taxon>
        <taxon>Plakobranchidae</taxon>
        <taxon>Plakobranchus</taxon>
    </lineage>
</organism>
<name>A0AAV4BQ38_9GAST</name>
<evidence type="ECO:0000313" key="1">
    <source>
        <dbReference type="EMBL" id="GFO20429.1"/>
    </source>
</evidence>
<proteinExistence type="predicted"/>
<reference evidence="1 2" key="1">
    <citation type="journal article" date="2021" name="Elife">
        <title>Chloroplast acquisition without the gene transfer in kleptoplastic sea slugs, Plakobranchus ocellatus.</title>
        <authorList>
            <person name="Maeda T."/>
            <person name="Takahashi S."/>
            <person name="Yoshida T."/>
            <person name="Shimamura S."/>
            <person name="Takaki Y."/>
            <person name="Nagai Y."/>
            <person name="Toyoda A."/>
            <person name="Suzuki Y."/>
            <person name="Arimoto A."/>
            <person name="Ishii H."/>
            <person name="Satoh N."/>
            <person name="Nishiyama T."/>
            <person name="Hasebe M."/>
            <person name="Maruyama T."/>
            <person name="Minagawa J."/>
            <person name="Obokata J."/>
            <person name="Shigenobu S."/>
        </authorList>
    </citation>
    <scope>NUCLEOTIDE SEQUENCE [LARGE SCALE GENOMIC DNA]</scope>
</reference>